<feature type="transmembrane region" description="Helical" evidence="2">
    <location>
        <begin position="353"/>
        <end position="371"/>
    </location>
</feature>
<keyword evidence="2" id="KW-0812">Transmembrane</keyword>
<reference evidence="3 4" key="1">
    <citation type="submission" date="2015-01" db="EMBL/GenBank/DDBJ databases">
        <title>The Genome Sequence of Capronia semiimmersa CBS27337.</title>
        <authorList>
            <consortium name="The Broad Institute Genomics Platform"/>
            <person name="Cuomo C."/>
            <person name="de Hoog S."/>
            <person name="Gorbushina A."/>
            <person name="Stielow B."/>
            <person name="Teixiera M."/>
            <person name="Abouelleil A."/>
            <person name="Chapman S.B."/>
            <person name="Priest M."/>
            <person name="Young S.K."/>
            <person name="Wortman J."/>
            <person name="Nusbaum C."/>
            <person name="Birren B."/>
        </authorList>
    </citation>
    <scope>NUCLEOTIDE SEQUENCE [LARGE SCALE GENOMIC DNA]</scope>
    <source>
        <strain evidence="3 4">CBS 27337</strain>
    </source>
</reference>
<keyword evidence="2" id="KW-1133">Transmembrane helix</keyword>
<organism evidence="3 4">
    <name type="scientific">Phialophora macrospora</name>
    <dbReference type="NCBI Taxonomy" id="1851006"/>
    <lineage>
        <taxon>Eukaryota</taxon>
        <taxon>Fungi</taxon>
        <taxon>Dikarya</taxon>
        <taxon>Ascomycota</taxon>
        <taxon>Pezizomycotina</taxon>
        <taxon>Eurotiomycetes</taxon>
        <taxon>Chaetothyriomycetidae</taxon>
        <taxon>Chaetothyriales</taxon>
        <taxon>Herpotrichiellaceae</taxon>
        <taxon>Phialophora</taxon>
    </lineage>
</organism>
<dbReference type="GO" id="GO:0046873">
    <property type="term" value="F:metal ion transmembrane transporter activity"/>
    <property type="evidence" value="ECO:0007669"/>
    <property type="project" value="InterPro"/>
</dbReference>
<feature type="transmembrane region" description="Helical" evidence="2">
    <location>
        <begin position="377"/>
        <end position="397"/>
    </location>
</feature>
<evidence type="ECO:0000256" key="1">
    <source>
        <dbReference type="SAM" id="MobiDB-lite"/>
    </source>
</evidence>
<sequence>MSASSHPKKHKQYPGPKPGAVATIIFKIGNKAIQGPGEHFVESLKRQVVDDKKRSSHQFPYFITQKLAARERRAPILLRHPDCNVPPNIYATISYRGNNGYARDYCLPGVQDTNTPKEKAQMTTRVAIWVGHDVQLRNNPNKKSVVTLFFDDSTAIKDLKDRLLSYYAFINPASGTLDLHHFNRLQYCPANIFYDLDVLSNNWNNVVDEYLGLCISLEKVDQSRVLSPLQHVRALYQGATEISIVKEDVEFHRVVRKKLMMFVDSRLQELNEEPNAHRETVVAAGGNPHKARQRTQEMRANVRFRDRLEDLGDDLDAYSSRLDMLAGRLQSLSDLQFTVLSAKTDINMAQLTNIMYLLTPIAFVAAIWGMTEFHTDPVYFLPVMLVVFVLSALWLVIHQRIVNNVHRNFRLSIHQNRLSETPYYKEAIEWRQQHKREASRDDRDPDIIVEHRRHPSKQTPQVRPSDVTEGHCVVVDRRDFRPRS</sequence>
<feature type="region of interest" description="Disordered" evidence="1">
    <location>
        <begin position="434"/>
        <end position="484"/>
    </location>
</feature>
<dbReference type="Pfam" id="PF01544">
    <property type="entry name" value="CorA"/>
    <property type="match status" value="1"/>
</dbReference>
<keyword evidence="4" id="KW-1185">Reference proteome</keyword>
<feature type="compositionally biased region" description="Basic and acidic residues" evidence="1">
    <location>
        <begin position="466"/>
        <end position="484"/>
    </location>
</feature>
<evidence type="ECO:0000313" key="4">
    <source>
        <dbReference type="Proteomes" id="UP000054266"/>
    </source>
</evidence>
<dbReference type="AlphaFoldDB" id="A0A0D2FRZ5"/>
<gene>
    <name evidence="3" type="ORF">PV04_03291</name>
</gene>
<dbReference type="Proteomes" id="UP000054266">
    <property type="component" value="Unassembled WGS sequence"/>
</dbReference>
<evidence type="ECO:0000313" key="3">
    <source>
        <dbReference type="EMBL" id="KIW71083.1"/>
    </source>
</evidence>
<proteinExistence type="predicted"/>
<dbReference type="GO" id="GO:0016020">
    <property type="term" value="C:membrane"/>
    <property type="evidence" value="ECO:0007669"/>
    <property type="project" value="InterPro"/>
</dbReference>
<evidence type="ECO:0000256" key="2">
    <source>
        <dbReference type="SAM" id="Phobius"/>
    </source>
</evidence>
<protein>
    <submittedName>
        <fullName evidence="3">Uncharacterized protein</fullName>
    </submittedName>
</protein>
<dbReference type="EMBL" id="KN846957">
    <property type="protein sequence ID" value="KIW71083.1"/>
    <property type="molecule type" value="Genomic_DNA"/>
</dbReference>
<name>A0A0D2FRZ5_9EURO</name>
<keyword evidence="2" id="KW-0472">Membrane</keyword>
<feature type="compositionally biased region" description="Basic and acidic residues" evidence="1">
    <location>
        <begin position="434"/>
        <end position="450"/>
    </location>
</feature>
<dbReference type="HOGENOM" id="CLU_044362_0_0_1"/>
<accession>A0A0D2FRZ5</accession>
<dbReference type="InterPro" id="IPR002523">
    <property type="entry name" value="MgTranspt_CorA/ZnTranspt_ZntB"/>
</dbReference>
<dbReference type="STRING" id="5601.A0A0D2FRZ5"/>